<keyword evidence="1" id="KW-0472">Membrane</keyword>
<evidence type="ECO:0000313" key="2">
    <source>
        <dbReference type="EMBL" id="PJE67232.1"/>
    </source>
</evidence>
<feature type="transmembrane region" description="Helical" evidence="1">
    <location>
        <begin position="103"/>
        <end position="120"/>
    </location>
</feature>
<evidence type="ECO:0008006" key="4">
    <source>
        <dbReference type="Google" id="ProtNLM"/>
    </source>
</evidence>
<feature type="transmembrane region" description="Helical" evidence="1">
    <location>
        <begin position="321"/>
        <end position="346"/>
    </location>
</feature>
<gene>
    <name evidence="2" type="ORF">COU95_03485</name>
</gene>
<feature type="transmembrane region" description="Helical" evidence="1">
    <location>
        <begin position="71"/>
        <end position="91"/>
    </location>
</feature>
<feature type="transmembrane region" description="Helical" evidence="1">
    <location>
        <begin position="180"/>
        <end position="210"/>
    </location>
</feature>
<organism evidence="2 3">
    <name type="scientific">Candidatus Shapirobacteria bacterium CG10_big_fil_rev_8_21_14_0_10_40_9</name>
    <dbReference type="NCBI Taxonomy" id="1974888"/>
    <lineage>
        <taxon>Bacteria</taxon>
        <taxon>Candidatus Shapironibacteriota</taxon>
    </lineage>
</organism>
<reference evidence="3" key="1">
    <citation type="submission" date="2017-09" db="EMBL/GenBank/DDBJ databases">
        <title>Depth-based differentiation of microbial function through sediment-hosted aquifers and enrichment of novel symbionts in the deep terrestrial subsurface.</title>
        <authorList>
            <person name="Probst A.J."/>
            <person name="Ladd B."/>
            <person name="Jarett J.K."/>
            <person name="Geller-Mcgrath D.E."/>
            <person name="Sieber C.M.K."/>
            <person name="Emerson J.B."/>
            <person name="Anantharaman K."/>
            <person name="Thomas B.C."/>
            <person name="Malmstrom R."/>
            <person name="Stieglmeier M."/>
            <person name="Klingl A."/>
            <person name="Woyke T."/>
            <person name="Ryan C.M."/>
            <person name="Banfield J.F."/>
        </authorList>
    </citation>
    <scope>NUCLEOTIDE SEQUENCE [LARGE SCALE GENOMIC DNA]</scope>
</reference>
<evidence type="ECO:0000256" key="1">
    <source>
        <dbReference type="SAM" id="Phobius"/>
    </source>
</evidence>
<dbReference type="AlphaFoldDB" id="A0A2M8L2X7"/>
<keyword evidence="1" id="KW-0812">Transmembrane</keyword>
<comment type="caution">
    <text evidence="2">The sequence shown here is derived from an EMBL/GenBank/DDBJ whole genome shotgun (WGS) entry which is preliminary data.</text>
</comment>
<accession>A0A2M8L2X7</accession>
<feature type="transmembrane region" description="Helical" evidence="1">
    <location>
        <begin position="289"/>
        <end position="309"/>
    </location>
</feature>
<proteinExistence type="predicted"/>
<dbReference type="Proteomes" id="UP000231474">
    <property type="component" value="Unassembled WGS sequence"/>
</dbReference>
<feature type="transmembrane region" description="Helical" evidence="1">
    <location>
        <begin position="151"/>
        <end position="168"/>
    </location>
</feature>
<name>A0A2M8L2X7_9BACT</name>
<feature type="transmembrane region" description="Helical" evidence="1">
    <location>
        <begin position="387"/>
        <end position="404"/>
    </location>
</feature>
<feature type="transmembrane region" description="Helical" evidence="1">
    <location>
        <begin position="358"/>
        <end position="375"/>
    </location>
</feature>
<protein>
    <recommendedName>
        <fullName evidence="4">Membrane protein 6-pyruvoyl-tetrahydropterin synthase-related domain-containing protein</fullName>
    </recommendedName>
</protein>
<keyword evidence="1" id="KW-1133">Transmembrane helix</keyword>
<evidence type="ECO:0000313" key="3">
    <source>
        <dbReference type="Proteomes" id="UP000231474"/>
    </source>
</evidence>
<sequence>MKRILKKLLTKKILFPLLIVFLAIPTVWGMIGPGFYSLHDDMHVAWLYEMDRALKGGQIPPRWVPDLSFNYGYPLFNFVYPLPFFLAEIFYLGGLSLVGSIKVIFAFSLILSGVTMFFFLKRNFSNLFSLLGSVLYVCTPYRAVDVYVRGAIGEALSFVFIPLVAWAVDKSVKEKGLRNLAFTGVAFALLILSHNITFLMTIPFLLFYGLMLLISIKKKKKAFLNLTLGFLLGICLSTFFWLPAFWEKRYMIADTVFNFSDHFPFIKQLIFPSWGYGISIWGSSDEMSFQIGIVNLLAVAASFLGFFWLGLRKKKKKEDLVLFGWGFLSLAMVLFLMNIRSSFIWYRLPILPYFQFPWRFLILATFLTSFLAATIEKLPIKLKYSQAIALSLLVLAPVLTFSYFRPEKILPERTDDYFLNRYFANKTKTGYAEEISQVYLTLKEEYLRLPLWTEERPSTLPAAKIEVAEGELTYSEESPTRFRAVVKTIEETKLVFHNYYYPGWQAQVDGTKTKIEIEKPHGDMSVMVPPGEHKVLFIFKETPLRAFSNYLSLFSLVIILVLVFLRNKRWAG</sequence>
<feature type="transmembrane region" description="Helical" evidence="1">
    <location>
        <begin position="222"/>
        <end position="242"/>
    </location>
</feature>
<feature type="transmembrane region" description="Helical" evidence="1">
    <location>
        <begin position="547"/>
        <end position="565"/>
    </location>
</feature>
<dbReference type="EMBL" id="PFEK01000067">
    <property type="protein sequence ID" value="PJE67232.1"/>
    <property type="molecule type" value="Genomic_DNA"/>
</dbReference>